<evidence type="ECO:0000313" key="4">
    <source>
        <dbReference type="Proteomes" id="UP000663829"/>
    </source>
</evidence>
<feature type="region of interest" description="Disordered" evidence="1">
    <location>
        <begin position="268"/>
        <end position="309"/>
    </location>
</feature>
<protein>
    <submittedName>
        <fullName evidence="2">Uncharacterized protein</fullName>
    </submittedName>
</protein>
<organism evidence="2 4">
    <name type="scientific">Didymodactylos carnosus</name>
    <dbReference type="NCBI Taxonomy" id="1234261"/>
    <lineage>
        <taxon>Eukaryota</taxon>
        <taxon>Metazoa</taxon>
        <taxon>Spiralia</taxon>
        <taxon>Gnathifera</taxon>
        <taxon>Rotifera</taxon>
        <taxon>Eurotatoria</taxon>
        <taxon>Bdelloidea</taxon>
        <taxon>Philodinida</taxon>
        <taxon>Philodinidae</taxon>
        <taxon>Didymodactylos</taxon>
    </lineage>
</organism>
<dbReference type="AlphaFoldDB" id="A0A814V4X0"/>
<name>A0A814V4X0_9BILA</name>
<dbReference type="EMBL" id="CAJOBC010007963">
    <property type="protein sequence ID" value="CAF3948530.1"/>
    <property type="molecule type" value="Genomic_DNA"/>
</dbReference>
<accession>A0A814V4X0</accession>
<feature type="compositionally biased region" description="Basic and acidic residues" evidence="1">
    <location>
        <begin position="287"/>
        <end position="302"/>
    </location>
</feature>
<evidence type="ECO:0000256" key="1">
    <source>
        <dbReference type="SAM" id="MobiDB-lite"/>
    </source>
</evidence>
<gene>
    <name evidence="2" type="ORF">GPM918_LOCUS22863</name>
    <name evidence="3" type="ORF">SRO942_LOCUS22862</name>
</gene>
<dbReference type="EMBL" id="CAJNOQ010007962">
    <property type="protein sequence ID" value="CAF1184232.1"/>
    <property type="molecule type" value="Genomic_DNA"/>
</dbReference>
<comment type="caution">
    <text evidence="2">The sequence shown here is derived from an EMBL/GenBank/DDBJ whole genome shotgun (WGS) entry which is preliminary data.</text>
</comment>
<reference evidence="2" key="1">
    <citation type="submission" date="2021-02" db="EMBL/GenBank/DDBJ databases">
        <authorList>
            <person name="Nowell W R."/>
        </authorList>
    </citation>
    <scope>NUCLEOTIDE SEQUENCE</scope>
</reference>
<sequence>MEDGSIDQIRYDFRTNQTSKFNIPIFKHDNSSISRQSLSDVAISPILTKVHTSVYSDALTERISMKEEPVLLNKRYILEQNKSFKNLFQAKLKDNDNKSDEIHTRVIQQQKQTRKISASSILKRQNSYEKNLKHKLEQLSSKHDNWLITDTIIKQQIIFEKHIQHLLNYYSSNECDELKQKILSEQKQFETSLHEKLDNLLSLSKDKNDTNNDCWNIIQTLLYKQKTFRYLLSNKYSNISEKNKTLIEMIPNQINCCHSRRLVEMKEDTPSLDSPLLVPTSSTLSKNSDEKLRDSMENKNDRSSFLQERQSSLWIGKERSRDRKHYQVRDVA</sequence>
<proteinExistence type="predicted"/>
<feature type="compositionally biased region" description="Low complexity" evidence="1">
    <location>
        <begin position="271"/>
        <end position="285"/>
    </location>
</feature>
<dbReference type="Proteomes" id="UP000681722">
    <property type="component" value="Unassembled WGS sequence"/>
</dbReference>
<dbReference type="Proteomes" id="UP000663829">
    <property type="component" value="Unassembled WGS sequence"/>
</dbReference>
<evidence type="ECO:0000313" key="3">
    <source>
        <dbReference type="EMBL" id="CAF3948530.1"/>
    </source>
</evidence>
<evidence type="ECO:0000313" key="2">
    <source>
        <dbReference type="EMBL" id="CAF1184232.1"/>
    </source>
</evidence>
<keyword evidence="4" id="KW-1185">Reference proteome</keyword>